<dbReference type="AlphaFoldDB" id="A0AAN9KDM6"/>
<evidence type="ECO:0000313" key="2">
    <source>
        <dbReference type="Proteomes" id="UP001367508"/>
    </source>
</evidence>
<dbReference type="EMBL" id="JAYMYQ010000009">
    <property type="protein sequence ID" value="KAK7313809.1"/>
    <property type="molecule type" value="Genomic_DNA"/>
</dbReference>
<name>A0AAN9KDM6_CANGL</name>
<reference evidence="1 2" key="1">
    <citation type="submission" date="2024-01" db="EMBL/GenBank/DDBJ databases">
        <title>The genomes of 5 underutilized Papilionoideae crops provide insights into root nodulation and disease resistanc.</title>
        <authorList>
            <person name="Jiang F."/>
        </authorList>
    </citation>
    <scope>NUCLEOTIDE SEQUENCE [LARGE SCALE GENOMIC DNA]</scope>
    <source>
        <strain evidence="1">LVBAO_FW01</strain>
        <tissue evidence="1">Leaves</tissue>
    </source>
</reference>
<proteinExistence type="predicted"/>
<organism evidence="1 2">
    <name type="scientific">Canavalia gladiata</name>
    <name type="common">Sword bean</name>
    <name type="synonym">Dolichos gladiatus</name>
    <dbReference type="NCBI Taxonomy" id="3824"/>
    <lineage>
        <taxon>Eukaryota</taxon>
        <taxon>Viridiplantae</taxon>
        <taxon>Streptophyta</taxon>
        <taxon>Embryophyta</taxon>
        <taxon>Tracheophyta</taxon>
        <taxon>Spermatophyta</taxon>
        <taxon>Magnoliopsida</taxon>
        <taxon>eudicotyledons</taxon>
        <taxon>Gunneridae</taxon>
        <taxon>Pentapetalae</taxon>
        <taxon>rosids</taxon>
        <taxon>fabids</taxon>
        <taxon>Fabales</taxon>
        <taxon>Fabaceae</taxon>
        <taxon>Papilionoideae</taxon>
        <taxon>50 kb inversion clade</taxon>
        <taxon>NPAAA clade</taxon>
        <taxon>indigoferoid/millettioid clade</taxon>
        <taxon>Phaseoleae</taxon>
        <taxon>Canavalia</taxon>
    </lineage>
</organism>
<protein>
    <submittedName>
        <fullName evidence="1">Uncharacterized protein</fullName>
    </submittedName>
</protein>
<accession>A0AAN9KDM6</accession>
<dbReference type="Proteomes" id="UP001367508">
    <property type="component" value="Unassembled WGS sequence"/>
</dbReference>
<sequence>MAQPSLPRADLLRWLLQARLGGIRLVTWVLRCHSLRVYEMATSVCFSSTLCLVHHNGLEARVTSYTVLDSRSLGRLLQRITSPAPCLVFYLFGRGMVSEQPSIPCTSALLEGLVLIRDLAFGWDSRLAMAIDPCSPNEAWVERCLRVSLS</sequence>
<keyword evidence="2" id="KW-1185">Reference proteome</keyword>
<gene>
    <name evidence="1" type="ORF">VNO77_39011</name>
</gene>
<evidence type="ECO:0000313" key="1">
    <source>
        <dbReference type="EMBL" id="KAK7313809.1"/>
    </source>
</evidence>
<comment type="caution">
    <text evidence="1">The sequence shown here is derived from an EMBL/GenBank/DDBJ whole genome shotgun (WGS) entry which is preliminary data.</text>
</comment>